<evidence type="ECO:0000256" key="1">
    <source>
        <dbReference type="SAM" id="MobiDB-lite"/>
    </source>
</evidence>
<evidence type="ECO:0000313" key="3">
    <source>
        <dbReference type="Proteomes" id="UP001153636"/>
    </source>
</evidence>
<name>A0A9P0CXW2_9CUCU</name>
<proteinExistence type="predicted"/>
<dbReference type="AlphaFoldDB" id="A0A9P0CXW2"/>
<evidence type="ECO:0000313" key="2">
    <source>
        <dbReference type="EMBL" id="CAH1106929.1"/>
    </source>
</evidence>
<sequence length="126" mass="15176">MDADIMEDNNDQRDDDDKRSDISDDDLERSIKETLENSENHGELSKPTLNKCQQNKKRFLVPWTSQQKTTAKMFYKNHIDNKRPPKQHEYEELCQKYPGMFDNKSWTKIKVFIQNMYSKKTFYDDK</sequence>
<protein>
    <submittedName>
        <fullName evidence="2">Uncharacterized protein</fullName>
    </submittedName>
</protein>
<reference evidence="2" key="1">
    <citation type="submission" date="2022-01" db="EMBL/GenBank/DDBJ databases">
        <authorList>
            <person name="King R."/>
        </authorList>
    </citation>
    <scope>NUCLEOTIDE SEQUENCE</scope>
</reference>
<dbReference type="OrthoDB" id="6783964at2759"/>
<keyword evidence="3" id="KW-1185">Reference proteome</keyword>
<dbReference type="EMBL" id="OV651814">
    <property type="protein sequence ID" value="CAH1106929.1"/>
    <property type="molecule type" value="Genomic_DNA"/>
</dbReference>
<feature type="compositionally biased region" description="Basic and acidic residues" evidence="1">
    <location>
        <begin position="10"/>
        <end position="44"/>
    </location>
</feature>
<feature type="region of interest" description="Disordered" evidence="1">
    <location>
        <begin position="1"/>
        <end position="51"/>
    </location>
</feature>
<dbReference type="Proteomes" id="UP001153636">
    <property type="component" value="Chromosome 2"/>
</dbReference>
<gene>
    <name evidence="2" type="ORF">PSYICH_LOCUS7444</name>
</gene>
<accession>A0A9P0CXW2</accession>
<organism evidence="2 3">
    <name type="scientific">Psylliodes chrysocephalus</name>
    <dbReference type="NCBI Taxonomy" id="3402493"/>
    <lineage>
        <taxon>Eukaryota</taxon>
        <taxon>Metazoa</taxon>
        <taxon>Ecdysozoa</taxon>
        <taxon>Arthropoda</taxon>
        <taxon>Hexapoda</taxon>
        <taxon>Insecta</taxon>
        <taxon>Pterygota</taxon>
        <taxon>Neoptera</taxon>
        <taxon>Endopterygota</taxon>
        <taxon>Coleoptera</taxon>
        <taxon>Polyphaga</taxon>
        <taxon>Cucujiformia</taxon>
        <taxon>Chrysomeloidea</taxon>
        <taxon>Chrysomelidae</taxon>
        <taxon>Galerucinae</taxon>
        <taxon>Alticini</taxon>
        <taxon>Psylliodes</taxon>
    </lineage>
</organism>